<name>A0A221K5M3_9RHOB</name>
<keyword evidence="1" id="KW-0732">Signal</keyword>
<reference evidence="2 3" key="1">
    <citation type="submission" date="2017-07" db="EMBL/GenBank/DDBJ databases">
        <title>Genome Sequence of Sulfitobacter pseudonitzschiae Strain SMR1 Isolated from a culture of the Diatom Skeletonema marinoi.</title>
        <authorList>
            <person name="Topel M."/>
            <person name="Pinder M.I.M."/>
            <person name="Johansson O.N."/>
            <person name="Kourtchenko O."/>
            <person name="Godhe A."/>
            <person name="Clarke A.K."/>
        </authorList>
    </citation>
    <scope>NUCLEOTIDE SEQUENCE [LARGE SCALE GENOMIC DNA]</scope>
    <source>
        <strain evidence="2 3">SMR1</strain>
    </source>
</reference>
<dbReference type="Proteomes" id="UP000199754">
    <property type="component" value="Chromosome"/>
</dbReference>
<keyword evidence="3" id="KW-1185">Reference proteome</keyword>
<dbReference type="RefSeq" id="WP_089422028.1">
    <property type="nucleotide sequence ID" value="NZ_CP022415.1"/>
</dbReference>
<dbReference type="EMBL" id="CP022415">
    <property type="protein sequence ID" value="ASM74312.1"/>
    <property type="molecule type" value="Genomic_DNA"/>
</dbReference>
<dbReference type="AlphaFoldDB" id="A0A221K5M3"/>
<evidence type="ECO:0000313" key="2">
    <source>
        <dbReference type="EMBL" id="ASM74312.1"/>
    </source>
</evidence>
<evidence type="ECO:0000313" key="3">
    <source>
        <dbReference type="Proteomes" id="UP000199754"/>
    </source>
</evidence>
<dbReference type="InterPro" id="IPR038696">
    <property type="entry name" value="IalB_sf"/>
</dbReference>
<proteinExistence type="predicted"/>
<protein>
    <submittedName>
        <fullName evidence="2">Invasion associated locus B (IalB) protein</fullName>
    </submittedName>
</protein>
<dbReference type="InterPro" id="IPR010642">
    <property type="entry name" value="Invasion_prot_B"/>
</dbReference>
<dbReference type="OrthoDB" id="9814802at2"/>
<sequence>MVNRIFTVAFLAGSICSASAPVHAQTAQGPDLVQETYRDWVVRCATPDAAQDTRICEMTQDISQAETGQRLLGLALQATESGAELSIVTPFGLRLSNGVTLAVEAGPVAKIAFRTCLPQGCIASTQLDDAALAQLGTSEAVDVLLTTDSGQTATLSVSLGGFVGAFSRLENLREQ</sequence>
<feature type="chain" id="PRO_5012691155" evidence="1">
    <location>
        <begin position="25"/>
        <end position="175"/>
    </location>
</feature>
<dbReference type="Gene3D" id="2.60.40.1880">
    <property type="entry name" value="Invasion associated locus B (IalB) protein"/>
    <property type="match status" value="1"/>
</dbReference>
<organism evidence="2 3">
    <name type="scientific">Pseudosulfitobacter pseudonitzschiae</name>
    <dbReference type="NCBI Taxonomy" id="1402135"/>
    <lineage>
        <taxon>Bacteria</taxon>
        <taxon>Pseudomonadati</taxon>
        <taxon>Pseudomonadota</taxon>
        <taxon>Alphaproteobacteria</taxon>
        <taxon>Rhodobacterales</taxon>
        <taxon>Roseobacteraceae</taxon>
        <taxon>Pseudosulfitobacter</taxon>
    </lineage>
</organism>
<dbReference type="Pfam" id="PF06776">
    <property type="entry name" value="IalB"/>
    <property type="match status" value="1"/>
</dbReference>
<feature type="signal peptide" evidence="1">
    <location>
        <begin position="1"/>
        <end position="24"/>
    </location>
</feature>
<accession>A0A221K5M3</accession>
<evidence type="ECO:0000256" key="1">
    <source>
        <dbReference type="SAM" id="SignalP"/>
    </source>
</evidence>
<dbReference type="KEGG" id="spse:SULPSESMR1_03541"/>
<gene>
    <name evidence="2" type="ORF">SULPSESMR1_03541</name>
</gene>